<evidence type="ECO:0000256" key="1">
    <source>
        <dbReference type="ARBA" id="ARBA00005568"/>
    </source>
</evidence>
<dbReference type="PATRIC" id="fig|163011.3.peg.1301"/>
<protein>
    <submittedName>
        <fullName evidence="5 6">Aldolase</fullName>
    </submittedName>
</protein>
<dbReference type="InterPro" id="IPR015813">
    <property type="entry name" value="Pyrv/PenolPyrv_kinase-like_dom"/>
</dbReference>
<dbReference type="InterPro" id="IPR040442">
    <property type="entry name" value="Pyrv_kinase-like_dom_sf"/>
</dbReference>
<dbReference type="GO" id="GO:0005737">
    <property type="term" value="C:cytoplasm"/>
    <property type="evidence" value="ECO:0007669"/>
    <property type="project" value="TreeGrafter"/>
</dbReference>
<dbReference type="GO" id="GO:0046872">
    <property type="term" value="F:metal ion binding"/>
    <property type="evidence" value="ECO:0007669"/>
    <property type="project" value="UniProtKB-KW"/>
</dbReference>
<accession>A0A0J6HLE7</accession>
<keyword evidence="2" id="KW-0479">Metal-binding</keyword>
<dbReference type="SUPFAM" id="SSF51621">
    <property type="entry name" value="Phosphoenolpyruvate/pyruvate domain"/>
    <property type="match status" value="1"/>
</dbReference>
<sequence length="262" mass="27803">MNASNASLRNGVKEKLARGETVYSMTSRLVRTFDIASIAYTAGFDSIYIDMEHSSYSLEAAGQVCMACLGLDVTPFVRVPSTDPHFIARVLDSGALGIIVPSVQSAEDARAIVRAAKHAPLGERSVAGAPPQFHYRSLPAVDATQQLDDATMIIAMIESLEGLEAVEEIAAVEGVDILLVGANDLSSALGVSGEMDHELVRNAYRRVLNACLANNKVLGVGGLGSRPDLIKELVALGARYVSTGNDISFLLAAAIQKRQQFA</sequence>
<reference evidence="7" key="2">
    <citation type="submission" date="2016-10" db="EMBL/GenBank/DDBJ databases">
        <authorList>
            <person name="Varghese N."/>
            <person name="Submissions S."/>
        </authorList>
    </citation>
    <scope>NUCLEOTIDE SEQUENCE [LARGE SCALE GENOMIC DNA]</scope>
    <source>
        <strain evidence="7">BS3782</strain>
    </source>
</reference>
<dbReference type="AlphaFoldDB" id="A0A0J6HLE7"/>
<dbReference type="RefSeq" id="WP_048392996.1">
    <property type="nucleotide sequence ID" value="NZ_JYLB01000001.1"/>
</dbReference>
<evidence type="ECO:0000256" key="3">
    <source>
        <dbReference type="ARBA" id="ARBA00023239"/>
    </source>
</evidence>
<feature type="domain" description="HpcH/HpaI aldolase/citrate lyase" evidence="4">
    <location>
        <begin position="34"/>
        <end position="249"/>
    </location>
</feature>
<dbReference type="EMBL" id="LT629746">
    <property type="protein sequence ID" value="SDT29328.1"/>
    <property type="molecule type" value="Genomic_DNA"/>
</dbReference>
<dbReference type="Proteomes" id="UP000434925">
    <property type="component" value="Unassembled WGS sequence"/>
</dbReference>
<evidence type="ECO:0000313" key="8">
    <source>
        <dbReference type="Proteomes" id="UP000434925"/>
    </source>
</evidence>
<dbReference type="PANTHER" id="PTHR30502:SF0">
    <property type="entry name" value="PHOSPHOENOLPYRUVATE CARBOXYLASE FAMILY PROTEIN"/>
    <property type="match status" value="1"/>
</dbReference>
<keyword evidence="3" id="KW-0456">Lyase</keyword>
<evidence type="ECO:0000256" key="2">
    <source>
        <dbReference type="ARBA" id="ARBA00022723"/>
    </source>
</evidence>
<dbReference type="Gene3D" id="3.20.20.60">
    <property type="entry name" value="Phosphoenolpyruvate-binding domains"/>
    <property type="match status" value="1"/>
</dbReference>
<dbReference type="EMBL" id="VZPO01000018">
    <property type="protein sequence ID" value="KAB0495985.1"/>
    <property type="molecule type" value="Genomic_DNA"/>
</dbReference>
<reference evidence="5 8" key="3">
    <citation type="submission" date="2019-09" db="EMBL/GenBank/DDBJ databases">
        <title>Draft genome sequences of 48 bacterial type strains from the CCUG.</title>
        <authorList>
            <person name="Tunovic T."/>
            <person name="Pineiro-Iglesias B."/>
            <person name="Unosson C."/>
            <person name="Inganas E."/>
            <person name="Ohlen M."/>
            <person name="Cardew S."/>
            <person name="Jensie-Markopoulos S."/>
            <person name="Salva-Serra F."/>
            <person name="Jaen-Luchoro D."/>
            <person name="Karlsson R."/>
            <person name="Svensson-Stadler L."/>
            <person name="Chun J."/>
            <person name="Moore E."/>
        </authorList>
    </citation>
    <scope>NUCLEOTIDE SEQUENCE [LARGE SCALE GENOMIC DNA]</scope>
    <source>
        <strain evidence="5 8">CCUG 51522</strain>
    </source>
</reference>
<evidence type="ECO:0000259" key="4">
    <source>
        <dbReference type="Pfam" id="PF03328"/>
    </source>
</evidence>
<dbReference type="Proteomes" id="UP000182814">
    <property type="component" value="Chromosome I"/>
</dbReference>
<evidence type="ECO:0000313" key="5">
    <source>
        <dbReference type="EMBL" id="KAB0495985.1"/>
    </source>
</evidence>
<dbReference type="Pfam" id="PF03328">
    <property type="entry name" value="HpcH_HpaI"/>
    <property type="match status" value="1"/>
</dbReference>
<name>A0A0J6HLE7_9PSED</name>
<organism evidence="6 7">
    <name type="scientific">Pseudomonas lini</name>
    <dbReference type="NCBI Taxonomy" id="163011"/>
    <lineage>
        <taxon>Bacteria</taxon>
        <taxon>Pseudomonadati</taxon>
        <taxon>Pseudomonadota</taxon>
        <taxon>Gammaproteobacteria</taxon>
        <taxon>Pseudomonadales</taxon>
        <taxon>Pseudomonadaceae</taxon>
        <taxon>Pseudomonas</taxon>
    </lineage>
</organism>
<evidence type="ECO:0000313" key="6">
    <source>
        <dbReference type="EMBL" id="SDT29328.1"/>
    </source>
</evidence>
<dbReference type="InterPro" id="IPR050251">
    <property type="entry name" value="HpcH-HpaI_aldolase"/>
</dbReference>
<dbReference type="GO" id="GO:0016832">
    <property type="term" value="F:aldehyde-lyase activity"/>
    <property type="evidence" value="ECO:0007669"/>
    <property type="project" value="TreeGrafter"/>
</dbReference>
<keyword evidence="7" id="KW-1185">Reference proteome</keyword>
<comment type="similarity">
    <text evidence="1">Belongs to the HpcH/HpaI aldolase family.</text>
</comment>
<gene>
    <name evidence="5" type="ORF">F7R14_30280</name>
    <name evidence="6" type="ORF">SAMN04490191_3814</name>
</gene>
<proteinExistence type="inferred from homology"/>
<dbReference type="InterPro" id="IPR005000">
    <property type="entry name" value="Aldolase/citrate-lyase_domain"/>
</dbReference>
<dbReference type="PANTHER" id="PTHR30502">
    <property type="entry name" value="2-KETO-3-DEOXY-L-RHAMNONATE ALDOLASE"/>
    <property type="match status" value="1"/>
</dbReference>
<reference evidence="6" key="1">
    <citation type="submission" date="2016-10" db="EMBL/GenBank/DDBJ databases">
        <authorList>
            <person name="de Groot N.N."/>
        </authorList>
    </citation>
    <scope>NUCLEOTIDE SEQUENCE [LARGE SCALE GENOMIC DNA]</scope>
    <source>
        <strain evidence="6">BS3782</strain>
    </source>
</reference>
<evidence type="ECO:0000313" key="7">
    <source>
        <dbReference type="Proteomes" id="UP000182814"/>
    </source>
</evidence>